<name>A0AAN9NG07_PHACN</name>
<dbReference type="EMBL" id="JAYMYR010000003">
    <property type="protein sequence ID" value="KAK7372271.1"/>
    <property type="molecule type" value="Genomic_DNA"/>
</dbReference>
<dbReference type="Pfam" id="PF20073">
    <property type="entry name" value="DUF6469"/>
    <property type="match status" value="1"/>
</dbReference>
<keyword evidence="3" id="KW-0347">Helicase</keyword>
<evidence type="ECO:0008006" key="10">
    <source>
        <dbReference type="Google" id="ProtNLM"/>
    </source>
</evidence>
<dbReference type="GO" id="GO:0004386">
    <property type="term" value="F:helicase activity"/>
    <property type="evidence" value="ECO:0007669"/>
    <property type="project" value="UniProtKB-KW"/>
</dbReference>
<dbReference type="InterPro" id="IPR041677">
    <property type="entry name" value="DNA2/NAM7_AAA_11"/>
</dbReference>
<dbReference type="FunFam" id="3.40.50.300:FF:000326">
    <property type="entry name" value="P-loop containing nucleoside triphosphate hydrolase"/>
    <property type="match status" value="1"/>
</dbReference>
<evidence type="ECO:0000256" key="3">
    <source>
        <dbReference type="ARBA" id="ARBA00022806"/>
    </source>
</evidence>
<dbReference type="GO" id="GO:0005694">
    <property type="term" value="C:chromosome"/>
    <property type="evidence" value="ECO:0007669"/>
    <property type="project" value="UniProtKB-ARBA"/>
</dbReference>
<dbReference type="InterPro" id="IPR027417">
    <property type="entry name" value="P-loop_NTPase"/>
</dbReference>
<dbReference type="InterPro" id="IPR045055">
    <property type="entry name" value="DNA2/NAM7-like"/>
</dbReference>
<dbReference type="InterPro" id="IPR047187">
    <property type="entry name" value="SF1_C_Upf1"/>
</dbReference>
<evidence type="ECO:0000259" key="5">
    <source>
        <dbReference type="Pfam" id="PF13086"/>
    </source>
</evidence>
<keyword evidence="1" id="KW-0547">Nucleotide-binding</keyword>
<dbReference type="GO" id="GO:0005524">
    <property type="term" value="F:ATP binding"/>
    <property type="evidence" value="ECO:0007669"/>
    <property type="project" value="UniProtKB-KW"/>
</dbReference>
<feature type="domain" description="DNA2/NAM7 helicase helicase" evidence="5">
    <location>
        <begin position="600"/>
        <end position="675"/>
    </location>
</feature>
<dbReference type="Pfam" id="PF13087">
    <property type="entry name" value="AAA_12"/>
    <property type="match status" value="1"/>
</dbReference>
<keyword evidence="9" id="KW-1185">Reference proteome</keyword>
<feature type="domain" description="DUF6469" evidence="7">
    <location>
        <begin position="92"/>
        <end position="221"/>
    </location>
</feature>
<keyword evidence="2" id="KW-0378">Hydrolase</keyword>
<dbReference type="PANTHER" id="PTHR10887:SF522">
    <property type="entry name" value="P-LOOP CONTAINING NUCLEOSIDE TRIPHOSPHATE HYDROLASES SUPERFAMILY PROTEIN"/>
    <property type="match status" value="1"/>
</dbReference>
<dbReference type="GO" id="GO:0016787">
    <property type="term" value="F:hydrolase activity"/>
    <property type="evidence" value="ECO:0007669"/>
    <property type="project" value="UniProtKB-KW"/>
</dbReference>
<dbReference type="InterPro" id="IPR045529">
    <property type="entry name" value="DUF6469"/>
</dbReference>
<protein>
    <recommendedName>
        <fullName evidence="10">UvrD-like helicase ATP-binding domain-containing protein</fullName>
    </recommendedName>
</protein>
<keyword evidence="4" id="KW-0067">ATP-binding</keyword>
<evidence type="ECO:0000256" key="2">
    <source>
        <dbReference type="ARBA" id="ARBA00022801"/>
    </source>
</evidence>
<feature type="domain" description="DNA2/NAM7 helicase-like C-terminal" evidence="6">
    <location>
        <begin position="683"/>
        <end position="879"/>
    </location>
</feature>
<evidence type="ECO:0000313" key="8">
    <source>
        <dbReference type="EMBL" id="KAK7372271.1"/>
    </source>
</evidence>
<reference evidence="8 9" key="1">
    <citation type="submission" date="2024-01" db="EMBL/GenBank/DDBJ databases">
        <title>The genomes of 5 underutilized Papilionoideae crops provide insights into root nodulation and disease resistanc.</title>
        <authorList>
            <person name="Jiang F."/>
        </authorList>
    </citation>
    <scope>NUCLEOTIDE SEQUENCE [LARGE SCALE GENOMIC DNA]</scope>
    <source>
        <strain evidence="8">JINMINGXINNONG_FW02</strain>
        <tissue evidence="8">Leaves</tissue>
    </source>
</reference>
<dbReference type="PANTHER" id="PTHR10887">
    <property type="entry name" value="DNA2/NAM7 HELICASE FAMILY"/>
    <property type="match status" value="1"/>
</dbReference>
<dbReference type="CDD" id="cd18808">
    <property type="entry name" value="SF1_C_Upf1"/>
    <property type="match status" value="1"/>
</dbReference>
<evidence type="ECO:0000256" key="1">
    <source>
        <dbReference type="ARBA" id="ARBA00022741"/>
    </source>
</evidence>
<comment type="caution">
    <text evidence="8">The sequence shown here is derived from an EMBL/GenBank/DDBJ whole genome shotgun (WGS) entry which is preliminary data.</text>
</comment>
<gene>
    <name evidence="8" type="ORF">VNO80_05646</name>
</gene>
<proteinExistence type="predicted"/>
<organism evidence="8 9">
    <name type="scientific">Phaseolus coccineus</name>
    <name type="common">Scarlet runner bean</name>
    <name type="synonym">Phaseolus multiflorus</name>
    <dbReference type="NCBI Taxonomy" id="3886"/>
    <lineage>
        <taxon>Eukaryota</taxon>
        <taxon>Viridiplantae</taxon>
        <taxon>Streptophyta</taxon>
        <taxon>Embryophyta</taxon>
        <taxon>Tracheophyta</taxon>
        <taxon>Spermatophyta</taxon>
        <taxon>Magnoliopsida</taxon>
        <taxon>eudicotyledons</taxon>
        <taxon>Gunneridae</taxon>
        <taxon>Pentapetalae</taxon>
        <taxon>rosids</taxon>
        <taxon>fabids</taxon>
        <taxon>Fabales</taxon>
        <taxon>Fabaceae</taxon>
        <taxon>Papilionoideae</taxon>
        <taxon>50 kb inversion clade</taxon>
        <taxon>NPAAA clade</taxon>
        <taxon>indigoferoid/millettioid clade</taxon>
        <taxon>Phaseoleae</taxon>
        <taxon>Phaseolus</taxon>
    </lineage>
</organism>
<dbReference type="SUPFAM" id="SSF52540">
    <property type="entry name" value="P-loop containing nucleoside triphosphate hydrolases"/>
    <property type="match status" value="1"/>
</dbReference>
<dbReference type="Proteomes" id="UP001374584">
    <property type="component" value="Unassembled WGS sequence"/>
</dbReference>
<dbReference type="Pfam" id="PF13086">
    <property type="entry name" value="AAA_11"/>
    <property type="match status" value="2"/>
</dbReference>
<sequence length="975" mass="110356">MKEKAESFVVVEVIDPQGLARMENLKHVNLLDIVFSWTLMDVFNQDLFKQKMKKIPRTFDSIQDYMNSFIPALIEETHSDMSSSLAGVSQAPFAEISTLQKSKDFNHPHDMLYEITLKSTTDDVKGVGKYEPETGDVIAFTNTRPRRIDNLIMTREYCHIAYVRRSLDIFSGQIPILTSMFLENDIEIGVEFGERTSKAQKLYAVYLFNMITNVRIWKALTWKLEGADTNILMKVLKAHSTDRENCQICLSGENCSRSLVSPVAQAIIRANDLNKSQRDAVLSSITTNTCHHDDSVKLIWGPPGTGKTKTVASLLVSLLKLKTKTLACAPTNTAVLEVAARFHGLVKGSVGTPNCETYGLGDIVLFGNSSRMKIENYKGLEEVFLDKRVDHLLRCFTPGIGWKYYLESTIKFLKEPEEAYVLYKNGVVDEMSLEEFAKRSIKNIDTAYDSYKKRVSKNCDPMTLEKFLEERYACIVEQYQAYKDEKMLSAGMTMEQFIEHRLSFLGGKLKILMRTLYTHMPTSFIPLNVFKSMLRAMSLLKSLEVSTNQNVSEHTLSDCEDVQSVLCGHGLLGFERAECLVILNILSQSISLPESLNNKYAISQFCLKNACLVFCTVSNSSKLYIKEMTPFSFLVIDEAAQLKECESAIPLQLPGLSRVILIGDEKQLPAMVKSKISDKAGFGRSLFERLVLLGYKRHMLNVQYRMRPSISMFPSKEFYNQQLSDAPVVRGRSYRKRFLDGKMYASYSFINISRGEEQSNHDYSMINKIEVAVISQIIGSLKKEFVKTRKKISIGIISPYKAQVYEIQQKVKNYISVSDSLFSVSVRSVDGFQGGEEDIIILSTVRSNRSGKVGFLCNKQRANVALTRAKHCLWILGNAATLIHSRSVWRKLVLDAMERDCFHNAEEDKELGEVIEDAILDLELLDESVSLFQKLSLAENSEMLQISPGHRNQDRDCSDSAKTDTEVYSLQSIDN</sequence>
<evidence type="ECO:0000256" key="4">
    <source>
        <dbReference type="ARBA" id="ARBA00022840"/>
    </source>
</evidence>
<evidence type="ECO:0000259" key="6">
    <source>
        <dbReference type="Pfam" id="PF13087"/>
    </source>
</evidence>
<evidence type="ECO:0000259" key="7">
    <source>
        <dbReference type="Pfam" id="PF20073"/>
    </source>
</evidence>
<dbReference type="Gene3D" id="3.40.50.300">
    <property type="entry name" value="P-loop containing nucleotide triphosphate hydrolases"/>
    <property type="match status" value="2"/>
</dbReference>
<evidence type="ECO:0000313" key="9">
    <source>
        <dbReference type="Proteomes" id="UP001374584"/>
    </source>
</evidence>
<dbReference type="AlphaFoldDB" id="A0AAN9NG07"/>
<accession>A0AAN9NG07</accession>
<dbReference type="InterPro" id="IPR041679">
    <property type="entry name" value="DNA2/NAM7-like_C"/>
</dbReference>
<feature type="domain" description="DNA2/NAM7 helicase helicase" evidence="5">
    <location>
        <begin position="273"/>
        <end position="430"/>
    </location>
</feature>